<comment type="caution">
    <text evidence="3">The sequence shown here is derived from an EMBL/GenBank/DDBJ whole genome shotgun (WGS) entry which is preliminary data.</text>
</comment>
<dbReference type="EMBL" id="VBOY01000072">
    <property type="protein sequence ID" value="TMQ65297.1"/>
    <property type="molecule type" value="Genomic_DNA"/>
</dbReference>
<accession>A0A538TNT6</accession>
<gene>
    <name evidence="3" type="ORF">E6K78_07730</name>
</gene>
<feature type="non-terminal residue" evidence="3">
    <location>
        <position position="146"/>
    </location>
</feature>
<dbReference type="InterPro" id="IPR043504">
    <property type="entry name" value="Peptidase_S1_PA_chymotrypsin"/>
</dbReference>
<feature type="domain" description="PDZ" evidence="2">
    <location>
        <begin position="31"/>
        <end position="133"/>
    </location>
</feature>
<reference evidence="3 4" key="1">
    <citation type="journal article" date="2019" name="Nat. Microbiol.">
        <title>Mediterranean grassland soil C-N compound turnover is dependent on rainfall and depth, and is mediated by genomically divergent microorganisms.</title>
        <authorList>
            <person name="Diamond S."/>
            <person name="Andeer P.F."/>
            <person name="Li Z."/>
            <person name="Crits-Christoph A."/>
            <person name="Burstein D."/>
            <person name="Anantharaman K."/>
            <person name="Lane K.R."/>
            <person name="Thomas B.C."/>
            <person name="Pan C."/>
            <person name="Northen T.R."/>
            <person name="Banfield J.F."/>
        </authorList>
    </citation>
    <scope>NUCLEOTIDE SEQUENCE [LARGE SCALE GENOMIC DNA]</scope>
    <source>
        <strain evidence="3">WS_8</strain>
    </source>
</reference>
<dbReference type="PROSITE" id="PS50106">
    <property type="entry name" value="PDZ"/>
    <property type="match status" value="1"/>
</dbReference>
<dbReference type="InterPro" id="IPR001478">
    <property type="entry name" value="PDZ"/>
</dbReference>
<name>A0A538TNT6_UNCEI</name>
<evidence type="ECO:0000313" key="4">
    <source>
        <dbReference type="Proteomes" id="UP000316609"/>
    </source>
</evidence>
<evidence type="ECO:0000256" key="1">
    <source>
        <dbReference type="ARBA" id="ARBA00010541"/>
    </source>
</evidence>
<comment type="similarity">
    <text evidence="1">Belongs to the peptidase S1C family.</text>
</comment>
<evidence type="ECO:0000259" key="2">
    <source>
        <dbReference type="PROSITE" id="PS50106"/>
    </source>
</evidence>
<dbReference type="Gene3D" id="2.40.10.10">
    <property type="entry name" value="Trypsin-like serine proteases"/>
    <property type="match status" value="1"/>
</dbReference>
<dbReference type="Proteomes" id="UP000316609">
    <property type="component" value="Unassembled WGS sequence"/>
</dbReference>
<proteinExistence type="inferred from homology"/>
<dbReference type="AlphaFoldDB" id="A0A538TNT6"/>
<dbReference type="CDD" id="cd10839">
    <property type="entry name" value="cpPDZ1_DegP-like"/>
    <property type="match status" value="1"/>
</dbReference>
<dbReference type="PANTHER" id="PTHR22939">
    <property type="entry name" value="SERINE PROTEASE FAMILY S1C HTRA-RELATED"/>
    <property type="match status" value="1"/>
</dbReference>
<dbReference type="InterPro" id="IPR036034">
    <property type="entry name" value="PDZ_sf"/>
</dbReference>
<sequence>MARRSIRTSFKPTRRSISINPSGQGIGFAIPINLAKHVAEQLVAHGEVARAWLGVTLSPLTPEIAEGFGLNTDKGVVIASVGDGTPAGRAGLKRNDVIVAFDGEPVTDREKFRLRVADTQVGKRVPVEVLRDGKRMTFYVTLGPRN</sequence>
<dbReference type="SMART" id="SM00228">
    <property type="entry name" value="PDZ"/>
    <property type="match status" value="1"/>
</dbReference>
<protein>
    <submittedName>
        <fullName evidence="3">PDZ domain-containing protein</fullName>
    </submittedName>
</protein>
<evidence type="ECO:0000313" key="3">
    <source>
        <dbReference type="EMBL" id="TMQ65297.1"/>
    </source>
</evidence>
<dbReference type="Gene3D" id="2.30.42.10">
    <property type="match status" value="1"/>
</dbReference>
<organism evidence="3 4">
    <name type="scientific">Eiseniibacteriota bacterium</name>
    <dbReference type="NCBI Taxonomy" id="2212470"/>
    <lineage>
        <taxon>Bacteria</taxon>
        <taxon>Candidatus Eiseniibacteriota</taxon>
    </lineage>
</organism>
<dbReference type="PANTHER" id="PTHR22939:SF129">
    <property type="entry name" value="SERINE PROTEASE HTRA2, MITOCHONDRIAL"/>
    <property type="match status" value="1"/>
</dbReference>
<dbReference type="SUPFAM" id="SSF50156">
    <property type="entry name" value="PDZ domain-like"/>
    <property type="match status" value="1"/>
</dbReference>
<dbReference type="Pfam" id="PF13180">
    <property type="entry name" value="PDZ_2"/>
    <property type="match status" value="1"/>
</dbReference>